<organism evidence="8 9">
    <name type="scientific">Sandaracinobacteroides saxicola</name>
    <dbReference type="NCBI Taxonomy" id="2759707"/>
    <lineage>
        <taxon>Bacteria</taxon>
        <taxon>Pseudomonadati</taxon>
        <taxon>Pseudomonadota</taxon>
        <taxon>Alphaproteobacteria</taxon>
        <taxon>Sphingomonadales</taxon>
        <taxon>Sphingosinicellaceae</taxon>
        <taxon>Sandaracinobacteroides</taxon>
    </lineage>
</organism>
<dbReference type="InterPro" id="IPR020846">
    <property type="entry name" value="MFS_dom"/>
</dbReference>
<dbReference type="GO" id="GO:0022857">
    <property type="term" value="F:transmembrane transporter activity"/>
    <property type="evidence" value="ECO:0007669"/>
    <property type="project" value="InterPro"/>
</dbReference>
<evidence type="ECO:0000259" key="7">
    <source>
        <dbReference type="PROSITE" id="PS50850"/>
    </source>
</evidence>
<evidence type="ECO:0000313" key="9">
    <source>
        <dbReference type="Proteomes" id="UP000515292"/>
    </source>
</evidence>
<keyword evidence="4 6" id="KW-1133">Transmembrane helix</keyword>
<keyword evidence="2" id="KW-0813">Transport</keyword>
<feature type="domain" description="Major facilitator superfamily (MFS) profile" evidence="7">
    <location>
        <begin position="21"/>
        <end position="510"/>
    </location>
</feature>
<evidence type="ECO:0000256" key="4">
    <source>
        <dbReference type="ARBA" id="ARBA00022989"/>
    </source>
</evidence>
<evidence type="ECO:0000256" key="5">
    <source>
        <dbReference type="ARBA" id="ARBA00023136"/>
    </source>
</evidence>
<keyword evidence="5 6" id="KW-0472">Membrane</keyword>
<dbReference type="EMBL" id="CP059851">
    <property type="protein sequence ID" value="QMW24675.1"/>
    <property type="molecule type" value="Genomic_DNA"/>
</dbReference>
<dbReference type="InterPro" id="IPR011701">
    <property type="entry name" value="MFS"/>
</dbReference>
<dbReference type="CDD" id="cd17328">
    <property type="entry name" value="MFS_spinster_like"/>
    <property type="match status" value="1"/>
</dbReference>
<dbReference type="Proteomes" id="UP000515292">
    <property type="component" value="Chromosome"/>
</dbReference>
<accession>A0A7G5IMT3</accession>
<feature type="transmembrane region" description="Helical" evidence="6">
    <location>
        <begin position="354"/>
        <end position="376"/>
    </location>
</feature>
<sequence>MSEADQAAAREQVGGRYAWYVLSVLVLVYMFNFIDRQIISILAEDIKRDLGVSDVEMGFLYGTAFAVFYALFGIPLGRLADNWVRTRLLALGLTLWSGMTALSGFATSFTGLAAARVGVGIGEASASPAAFSMLSDWFPKEKRATALAIYSSGLYIGGGVSLFIGAVVKQQWNEAFPGGGPMGLVGWQAAFLAVGIPGLLLALWVSTLREPVRGLADGMVTPPATNVWGKFWEDLTSVLPPLTLLHAAKYGRRALMVNVAALLGWTLFAVLMARVSGNTFGDKLQWGALCTGAYAVTTWAQGLRERDPATFALIWGTPSFLFLVVGFGTTAFVGYSLGFWAAPYAIRELGATPAVAGLILGGSGAAGGFLGVVMGGRLSDWAKGRHPAGRIAVASLAIVVPAPFVLLMFTTDSATMFYLYNIVPAVVGSMYVGIAAATSQDLVLPRMRGAATATYFIGTTLIGLGLGPYFTGKVSAVTGSLATGVMALFLVAPLSLFCIWQLWRRLPAAEASRVARAQAAGEVM</sequence>
<evidence type="ECO:0000256" key="2">
    <source>
        <dbReference type="ARBA" id="ARBA00022448"/>
    </source>
</evidence>
<dbReference type="SUPFAM" id="SSF103473">
    <property type="entry name" value="MFS general substrate transporter"/>
    <property type="match status" value="1"/>
</dbReference>
<dbReference type="PANTHER" id="PTHR23505:SF79">
    <property type="entry name" value="PROTEIN SPINSTER"/>
    <property type="match status" value="1"/>
</dbReference>
<evidence type="ECO:0000256" key="3">
    <source>
        <dbReference type="ARBA" id="ARBA00022692"/>
    </source>
</evidence>
<dbReference type="InterPro" id="IPR036259">
    <property type="entry name" value="MFS_trans_sf"/>
</dbReference>
<keyword evidence="3 6" id="KW-0812">Transmembrane</keyword>
<feature type="transmembrane region" description="Helical" evidence="6">
    <location>
        <begin position="320"/>
        <end position="342"/>
    </location>
</feature>
<keyword evidence="9" id="KW-1185">Reference proteome</keyword>
<dbReference type="GO" id="GO:0016020">
    <property type="term" value="C:membrane"/>
    <property type="evidence" value="ECO:0007669"/>
    <property type="project" value="UniProtKB-SubCell"/>
</dbReference>
<feature type="transmembrane region" description="Helical" evidence="6">
    <location>
        <begin position="17"/>
        <end position="39"/>
    </location>
</feature>
<proteinExistence type="predicted"/>
<evidence type="ECO:0000313" key="8">
    <source>
        <dbReference type="EMBL" id="QMW24675.1"/>
    </source>
</evidence>
<name>A0A7G5IMT3_9SPHN</name>
<evidence type="ECO:0000256" key="1">
    <source>
        <dbReference type="ARBA" id="ARBA00004141"/>
    </source>
</evidence>
<evidence type="ECO:0000256" key="6">
    <source>
        <dbReference type="SAM" id="Phobius"/>
    </source>
</evidence>
<feature type="transmembrane region" description="Helical" evidence="6">
    <location>
        <begin position="59"/>
        <end position="76"/>
    </location>
</feature>
<feature type="transmembrane region" description="Helical" evidence="6">
    <location>
        <begin position="88"/>
        <end position="107"/>
    </location>
</feature>
<dbReference type="PROSITE" id="PS50850">
    <property type="entry name" value="MFS"/>
    <property type="match status" value="1"/>
</dbReference>
<protein>
    <submittedName>
        <fullName evidence="8">MFS transporter</fullName>
    </submittedName>
</protein>
<feature type="transmembrane region" description="Helical" evidence="6">
    <location>
        <begin position="254"/>
        <end position="272"/>
    </location>
</feature>
<feature type="transmembrane region" description="Helical" evidence="6">
    <location>
        <begin position="449"/>
        <end position="470"/>
    </location>
</feature>
<gene>
    <name evidence="8" type="ORF">H3309_13135</name>
</gene>
<reference evidence="8 9" key="1">
    <citation type="submission" date="2020-07" db="EMBL/GenBank/DDBJ databases">
        <title>Complete genome sequence for Sandaracinobacter sp. M6.</title>
        <authorList>
            <person name="Tang Y."/>
            <person name="Liu Q."/>
            <person name="Guo Z."/>
            <person name="Lei P."/>
            <person name="Huang B."/>
        </authorList>
    </citation>
    <scope>NUCLEOTIDE SEQUENCE [LARGE SCALE GENOMIC DNA]</scope>
    <source>
        <strain evidence="8 9">M6</strain>
    </source>
</reference>
<feature type="transmembrane region" description="Helical" evidence="6">
    <location>
        <begin position="482"/>
        <end position="503"/>
    </location>
</feature>
<dbReference type="InterPro" id="IPR044770">
    <property type="entry name" value="MFS_spinster-like"/>
</dbReference>
<dbReference type="PANTHER" id="PTHR23505">
    <property type="entry name" value="SPINSTER"/>
    <property type="match status" value="1"/>
</dbReference>
<dbReference type="KEGG" id="sand:H3309_13135"/>
<dbReference type="AlphaFoldDB" id="A0A7G5IMT3"/>
<feature type="transmembrane region" description="Helical" evidence="6">
    <location>
        <begin position="146"/>
        <end position="167"/>
    </location>
</feature>
<comment type="subcellular location">
    <subcellularLocation>
        <location evidence="1">Membrane</location>
        <topology evidence="1">Multi-pass membrane protein</topology>
    </subcellularLocation>
</comment>
<feature type="transmembrane region" description="Helical" evidence="6">
    <location>
        <begin position="388"/>
        <end position="411"/>
    </location>
</feature>
<feature type="transmembrane region" description="Helical" evidence="6">
    <location>
        <begin position="417"/>
        <end position="437"/>
    </location>
</feature>
<feature type="transmembrane region" description="Helical" evidence="6">
    <location>
        <begin position="187"/>
        <end position="205"/>
    </location>
</feature>
<dbReference type="Pfam" id="PF07690">
    <property type="entry name" value="MFS_1"/>
    <property type="match status" value="1"/>
</dbReference>
<dbReference type="Gene3D" id="1.20.1250.20">
    <property type="entry name" value="MFS general substrate transporter like domains"/>
    <property type="match status" value="2"/>
</dbReference>